<dbReference type="Proteomes" id="UP001623041">
    <property type="component" value="Unassembled WGS sequence"/>
</dbReference>
<organism evidence="1 2">
    <name type="scientific">Bacillus salipaludis</name>
    <dbReference type="NCBI Taxonomy" id="2547811"/>
    <lineage>
        <taxon>Bacteria</taxon>
        <taxon>Bacillati</taxon>
        <taxon>Bacillota</taxon>
        <taxon>Bacilli</taxon>
        <taxon>Bacillales</taxon>
        <taxon>Bacillaceae</taxon>
        <taxon>Bacillus</taxon>
    </lineage>
</organism>
<reference evidence="1 2" key="1">
    <citation type="submission" date="2024-11" db="EMBL/GenBank/DDBJ databases">
        <authorList>
            <person name="Lucas J.A."/>
        </authorList>
    </citation>
    <scope>NUCLEOTIDE SEQUENCE [LARGE SCALE GENOMIC DNA]</scope>
    <source>
        <strain evidence="1 2">Z 5.4</strain>
    </source>
</reference>
<proteinExistence type="predicted"/>
<dbReference type="InterPro" id="IPR036638">
    <property type="entry name" value="HLH_DNA-bd_sf"/>
</dbReference>
<name>A0ABW8RQ86_9BACI</name>
<keyword evidence="2" id="KW-1185">Reference proteome</keyword>
<dbReference type="EMBL" id="JBJHQH010000058">
    <property type="protein sequence ID" value="MFK9095528.1"/>
    <property type="molecule type" value="Genomic_DNA"/>
</dbReference>
<dbReference type="InterPro" id="IPR018540">
    <property type="entry name" value="Spo0E-like"/>
</dbReference>
<protein>
    <submittedName>
        <fullName evidence="1">Aspartyl-phosphate phosphatase Spo0E family protein</fullName>
    </submittedName>
</protein>
<evidence type="ECO:0000313" key="2">
    <source>
        <dbReference type="Proteomes" id="UP001623041"/>
    </source>
</evidence>
<dbReference type="RefSeq" id="WP_406583906.1">
    <property type="nucleotide sequence ID" value="NZ_JBJHQH010000058.1"/>
</dbReference>
<evidence type="ECO:0000313" key="1">
    <source>
        <dbReference type="EMBL" id="MFK9095528.1"/>
    </source>
</evidence>
<dbReference type="Pfam" id="PF09388">
    <property type="entry name" value="SpoOE-like"/>
    <property type="match status" value="1"/>
</dbReference>
<gene>
    <name evidence="1" type="ORF">ACJEBI_29320</name>
</gene>
<dbReference type="InterPro" id="IPR037208">
    <property type="entry name" value="Spo0E-like_sf"/>
</dbReference>
<dbReference type="SUPFAM" id="SSF140500">
    <property type="entry name" value="BAS1536-like"/>
    <property type="match status" value="1"/>
</dbReference>
<dbReference type="Gene3D" id="4.10.280.10">
    <property type="entry name" value="Helix-loop-helix DNA-binding domain"/>
    <property type="match status" value="1"/>
</dbReference>
<comment type="caution">
    <text evidence="1">The sequence shown here is derived from an EMBL/GenBank/DDBJ whole genome shotgun (WGS) entry which is preliminary data.</text>
</comment>
<accession>A0ABW8RQ86</accession>
<sequence length="57" mass="6524">MSKNLSELLLLEQIDLMKMEMAKLAKSTGFSSQETITCSQELDKLLNIHRKHCSNKN</sequence>